<proteinExistence type="inferred from homology"/>
<keyword evidence="2" id="KW-0812">Transmembrane</keyword>
<feature type="transmembrane region" description="Helical" evidence="2">
    <location>
        <begin position="48"/>
        <end position="65"/>
    </location>
</feature>
<dbReference type="PANTHER" id="PTHR30487">
    <property type="entry name" value="TYPE 4 PREPILIN-LIKE PROTEINS LEADER PEPTIDE-PROCESSING ENZYME"/>
    <property type="match status" value="1"/>
</dbReference>
<dbReference type="Gene3D" id="1.20.120.1220">
    <property type="match status" value="1"/>
</dbReference>
<dbReference type="GO" id="GO:0006465">
    <property type="term" value="P:signal peptide processing"/>
    <property type="evidence" value="ECO:0007669"/>
    <property type="project" value="TreeGrafter"/>
</dbReference>
<dbReference type="OrthoDB" id="3388265at2"/>
<dbReference type="GO" id="GO:0005886">
    <property type="term" value="C:plasma membrane"/>
    <property type="evidence" value="ECO:0007669"/>
    <property type="project" value="TreeGrafter"/>
</dbReference>
<dbReference type="EMBL" id="FTNF01000003">
    <property type="protein sequence ID" value="SIQ54678.1"/>
    <property type="molecule type" value="Genomic_DNA"/>
</dbReference>
<dbReference type="GO" id="GO:0008168">
    <property type="term" value="F:methyltransferase activity"/>
    <property type="evidence" value="ECO:0007669"/>
    <property type="project" value="UniProtKB-KW"/>
</dbReference>
<gene>
    <name evidence="4" type="ORF">SAMN05444858_10339</name>
</gene>
<name>A0A1N6TMT4_9ACTN</name>
<accession>A0A1N6TMT4</accession>
<dbReference type="STRING" id="1198245.SAMN05444858_10339"/>
<evidence type="ECO:0000313" key="5">
    <source>
        <dbReference type="Proteomes" id="UP000186004"/>
    </source>
</evidence>
<feature type="transmembrane region" description="Helical" evidence="2">
    <location>
        <begin position="166"/>
        <end position="193"/>
    </location>
</feature>
<evidence type="ECO:0000259" key="3">
    <source>
        <dbReference type="Pfam" id="PF01478"/>
    </source>
</evidence>
<organism evidence="4 5">
    <name type="scientific">Micromonospora avicenniae</name>
    <dbReference type="NCBI Taxonomy" id="1198245"/>
    <lineage>
        <taxon>Bacteria</taxon>
        <taxon>Bacillati</taxon>
        <taxon>Actinomycetota</taxon>
        <taxon>Actinomycetes</taxon>
        <taxon>Micromonosporales</taxon>
        <taxon>Micromonosporaceae</taxon>
        <taxon>Micromonospora</taxon>
    </lineage>
</organism>
<comment type="similarity">
    <text evidence="1">Belongs to the peptidase A24 family.</text>
</comment>
<dbReference type="GO" id="GO:0004190">
    <property type="term" value="F:aspartic-type endopeptidase activity"/>
    <property type="evidence" value="ECO:0007669"/>
    <property type="project" value="InterPro"/>
</dbReference>
<dbReference type="GO" id="GO:0032259">
    <property type="term" value="P:methylation"/>
    <property type="evidence" value="ECO:0007669"/>
    <property type="project" value="UniProtKB-KW"/>
</dbReference>
<dbReference type="Proteomes" id="UP000186004">
    <property type="component" value="Unassembled WGS sequence"/>
</dbReference>
<keyword evidence="2" id="KW-1133">Transmembrane helix</keyword>
<dbReference type="InterPro" id="IPR000045">
    <property type="entry name" value="Prepilin_IV_endopep_pep"/>
</dbReference>
<dbReference type="AlphaFoldDB" id="A0A1N6TMT4"/>
<feature type="transmembrane region" description="Helical" evidence="2">
    <location>
        <begin position="99"/>
        <end position="117"/>
    </location>
</feature>
<dbReference type="InterPro" id="IPR050882">
    <property type="entry name" value="Prepilin_peptidase/N-MTase"/>
</dbReference>
<protein>
    <submittedName>
        <fullName evidence="4">Leader peptidase (Prepilin peptidase) / N-methyltransferase</fullName>
    </submittedName>
</protein>
<dbReference type="RefSeq" id="WP_076468408.1">
    <property type="nucleotide sequence ID" value="NZ_FTNF01000003.1"/>
</dbReference>
<reference evidence="4 5" key="1">
    <citation type="submission" date="2017-01" db="EMBL/GenBank/DDBJ databases">
        <authorList>
            <person name="Mah S.A."/>
            <person name="Swanson W.J."/>
            <person name="Moy G.W."/>
            <person name="Vacquier V.D."/>
        </authorList>
    </citation>
    <scope>NUCLEOTIDE SEQUENCE [LARGE SCALE GENOMIC DNA]</scope>
    <source>
        <strain evidence="4 5">DSM 45758</strain>
    </source>
</reference>
<evidence type="ECO:0000313" key="4">
    <source>
        <dbReference type="EMBL" id="SIQ54678.1"/>
    </source>
</evidence>
<keyword evidence="4" id="KW-0808">Transferase</keyword>
<keyword evidence="2" id="KW-0472">Membrane</keyword>
<sequence length="219" mass="21376">MSAGPLIVVVLLGVLAGSATPALAGRFLAPGSRDLRPGLLGPGSHWARPGLAVAGGVVFGGLAAAHGAEPALPVFLLIAAVGLALSVVDLTCLRLPDPLVGTTAAAGTLGLVAVAATGGELLRLPMAAAGAAVSLTVGLLLALLPGSRLGFGDVKLATALGLPLGWLGWPALAWGLVLPHVLGGVWALALLAAGRVRRDTALPFGPAILAGAWLAALIA</sequence>
<evidence type="ECO:0000256" key="1">
    <source>
        <dbReference type="ARBA" id="ARBA00005801"/>
    </source>
</evidence>
<keyword evidence="5" id="KW-1185">Reference proteome</keyword>
<feature type="transmembrane region" description="Helical" evidence="2">
    <location>
        <begin position="200"/>
        <end position="218"/>
    </location>
</feature>
<keyword evidence="4" id="KW-0489">Methyltransferase</keyword>
<feature type="transmembrane region" description="Helical" evidence="2">
    <location>
        <begin position="72"/>
        <end position="93"/>
    </location>
</feature>
<dbReference type="PANTHER" id="PTHR30487:SF0">
    <property type="entry name" value="PREPILIN LEADER PEPTIDASE_N-METHYLTRANSFERASE-RELATED"/>
    <property type="match status" value="1"/>
</dbReference>
<evidence type="ECO:0000256" key="2">
    <source>
        <dbReference type="SAM" id="Phobius"/>
    </source>
</evidence>
<feature type="transmembrane region" description="Helical" evidence="2">
    <location>
        <begin position="124"/>
        <end position="146"/>
    </location>
</feature>
<dbReference type="Pfam" id="PF01478">
    <property type="entry name" value="Peptidase_A24"/>
    <property type="match status" value="1"/>
</dbReference>
<feature type="domain" description="Prepilin type IV endopeptidase peptidase" evidence="3">
    <location>
        <begin position="77"/>
        <end position="187"/>
    </location>
</feature>